<sequence>MDGIIREKARGLTFGDSGIDRLAEARGDISALAADPAARCLLFWRGALLVDGEHPARLGLDHPLLALSDQPLILLGQAASGPVFAQDISGWRPPEGAEEPPRHPAFTETQALTDLRAVMFGLTPEDGELTATARALFSWHHTHGFCARCGAASEIVQAGWQRSCPACGGQHFPRTDPVVIMLITSGDRVLLGRSPAWPEGMYSLPAGFVEPGETIEAAARREIREETGVAVGPVRYLGCQPWPFPNSLMFGCEGEALSEEITLDPVELEDALWLSREDLVQVFAGDHPAIRRPRRGAIAEYLLRNWLADRVD</sequence>
<dbReference type="Proteomes" id="UP000231702">
    <property type="component" value="Unassembled WGS sequence"/>
</dbReference>
<gene>
    <name evidence="12" type="ORF">CVM39_06110</name>
    <name evidence="13" type="ORF">SAMN06297129_0858</name>
</gene>
<evidence type="ECO:0000256" key="3">
    <source>
        <dbReference type="ARBA" id="ARBA00009595"/>
    </source>
</evidence>
<dbReference type="GO" id="GO:0035529">
    <property type="term" value="F:NADH pyrophosphatase activity"/>
    <property type="evidence" value="ECO:0007669"/>
    <property type="project" value="TreeGrafter"/>
</dbReference>
<evidence type="ECO:0000313" key="12">
    <source>
        <dbReference type="EMBL" id="PJE30284.1"/>
    </source>
</evidence>
<dbReference type="Pfam" id="PF00293">
    <property type="entry name" value="NUDIX"/>
    <property type="match status" value="1"/>
</dbReference>
<dbReference type="PANTHER" id="PTHR42904">
    <property type="entry name" value="NUDIX HYDROLASE, NUDC SUBFAMILY"/>
    <property type="match status" value="1"/>
</dbReference>
<dbReference type="SUPFAM" id="SSF55811">
    <property type="entry name" value="Nudix"/>
    <property type="match status" value="1"/>
</dbReference>
<feature type="domain" description="Nudix hydrolase" evidence="11">
    <location>
        <begin position="173"/>
        <end position="299"/>
    </location>
</feature>
<keyword evidence="7" id="KW-0460">Magnesium</keyword>
<evidence type="ECO:0000256" key="8">
    <source>
        <dbReference type="ARBA" id="ARBA00023027"/>
    </source>
</evidence>
<evidence type="ECO:0000259" key="11">
    <source>
        <dbReference type="PROSITE" id="PS51462"/>
    </source>
</evidence>
<dbReference type="InterPro" id="IPR015797">
    <property type="entry name" value="NUDIX_hydrolase-like_dom_sf"/>
</dbReference>
<evidence type="ECO:0000256" key="2">
    <source>
        <dbReference type="ARBA" id="ARBA00001947"/>
    </source>
</evidence>
<dbReference type="Gene3D" id="3.90.79.20">
    <property type="match status" value="1"/>
</dbReference>
<dbReference type="PROSITE" id="PS51462">
    <property type="entry name" value="NUDIX"/>
    <property type="match status" value="1"/>
</dbReference>
<dbReference type="InterPro" id="IPR015375">
    <property type="entry name" value="NADH_PPase-like_N"/>
</dbReference>
<dbReference type="Gene3D" id="3.90.79.10">
    <property type="entry name" value="Nucleoside Triphosphate Pyrophosphohydrolase"/>
    <property type="match status" value="1"/>
</dbReference>
<dbReference type="PROSITE" id="PS00893">
    <property type="entry name" value="NUDIX_BOX"/>
    <property type="match status" value="1"/>
</dbReference>
<dbReference type="InterPro" id="IPR049734">
    <property type="entry name" value="NudC-like_C"/>
</dbReference>
<dbReference type="InterPro" id="IPR050241">
    <property type="entry name" value="NAD-cap_RNA_hydrolase_NudC"/>
</dbReference>
<evidence type="ECO:0000313" key="13">
    <source>
        <dbReference type="EMBL" id="SNY41385.1"/>
    </source>
</evidence>
<dbReference type="PANTHER" id="PTHR42904:SF6">
    <property type="entry name" value="NAD-CAPPED RNA HYDROLASE NUDT12"/>
    <property type="match status" value="1"/>
</dbReference>
<dbReference type="EMBL" id="OBEA01000001">
    <property type="protein sequence ID" value="SNY41385.1"/>
    <property type="molecule type" value="Genomic_DNA"/>
</dbReference>
<evidence type="ECO:0000256" key="4">
    <source>
        <dbReference type="ARBA" id="ARBA00012381"/>
    </source>
</evidence>
<dbReference type="GO" id="GO:0019677">
    <property type="term" value="P:NAD+ catabolic process"/>
    <property type="evidence" value="ECO:0007669"/>
    <property type="project" value="TreeGrafter"/>
</dbReference>
<keyword evidence="15" id="KW-1185">Reference proteome</keyword>
<evidence type="ECO:0000256" key="6">
    <source>
        <dbReference type="ARBA" id="ARBA00022801"/>
    </source>
</evidence>
<keyword evidence="5" id="KW-0479">Metal-binding</keyword>
<comment type="similarity">
    <text evidence="3">Belongs to the Nudix hydrolase family. NudC subfamily.</text>
</comment>
<dbReference type="InterPro" id="IPR015376">
    <property type="entry name" value="Znr_NADH_PPase"/>
</dbReference>
<evidence type="ECO:0000256" key="5">
    <source>
        <dbReference type="ARBA" id="ARBA00022723"/>
    </source>
</evidence>
<dbReference type="InterPro" id="IPR020084">
    <property type="entry name" value="NUDIX_hydrolase_CS"/>
</dbReference>
<evidence type="ECO:0000256" key="9">
    <source>
        <dbReference type="ARBA" id="ARBA00023679"/>
    </source>
</evidence>
<keyword evidence="6 10" id="KW-0378">Hydrolase</keyword>
<evidence type="ECO:0000256" key="10">
    <source>
        <dbReference type="RuleBase" id="RU003476"/>
    </source>
</evidence>
<dbReference type="GO" id="GO:0046872">
    <property type="term" value="F:metal ion binding"/>
    <property type="evidence" value="ECO:0007669"/>
    <property type="project" value="UniProtKB-KW"/>
</dbReference>
<name>A0A285I087_9RHOB</name>
<dbReference type="Pfam" id="PF09296">
    <property type="entry name" value="NUDIX-like"/>
    <property type="match status" value="1"/>
</dbReference>
<dbReference type="AlphaFoldDB" id="A0A285I087"/>
<comment type="cofactor">
    <cofactor evidence="2">
        <name>Zn(2+)</name>
        <dbReference type="ChEBI" id="CHEBI:29105"/>
    </cofactor>
</comment>
<dbReference type="Proteomes" id="UP000231655">
    <property type="component" value="Unassembled WGS sequence"/>
</dbReference>
<organism evidence="13 14">
    <name type="scientific">Pseudooceanicola antarcticus</name>
    <dbReference type="NCBI Taxonomy" id="1247613"/>
    <lineage>
        <taxon>Bacteria</taxon>
        <taxon>Pseudomonadati</taxon>
        <taxon>Pseudomonadota</taxon>
        <taxon>Alphaproteobacteria</taxon>
        <taxon>Rhodobacterales</taxon>
        <taxon>Paracoccaceae</taxon>
        <taxon>Pseudooceanicola</taxon>
    </lineage>
</organism>
<dbReference type="PRINTS" id="PR00502">
    <property type="entry name" value="NUDIXFAMILY"/>
</dbReference>
<dbReference type="EC" id="3.6.1.22" evidence="4"/>
<dbReference type="CDD" id="cd03429">
    <property type="entry name" value="NUDIX_NADH_pyrophosphatase_Nudt13"/>
    <property type="match status" value="1"/>
</dbReference>
<comment type="catalytic activity">
    <reaction evidence="9">
        <text>a 5'-end NAD(+)-phospho-ribonucleoside in mRNA + H2O = a 5'-end phospho-adenosine-phospho-ribonucleoside in mRNA + beta-nicotinamide D-ribonucleotide + 2 H(+)</text>
        <dbReference type="Rhea" id="RHEA:60876"/>
        <dbReference type="Rhea" id="RHEA-COMP:15698"/>
        <dbReference type="Rhea" id="RHEA-COMP:15719"/>
        <dbReference type="ChEBI" id="CHEBI:14649"/>
        <dbReference type="ChEBI" id="CHEBI:15377"/>
        <dbReference type="ChEBI" id="CHEBI:15378"/>
        <dbReference type="ChEBI" id="CHEBI:144029"/>
        <dbReference type="ChEBI" id="CHEBI:144051"/>
    </reaction>
    <physiologicalReaction direction="left-to-right" evidence="9">
        <dbReference type="Rhea" id="RHEA:60877"/>
    </physiologicalReaction>
</comment>
<proteinExistence type="inferred from homology"/>
<protein>
    <recommendedName>
        <fullName evidence="4">NAD(+) diphosphatase</fullName>
        <ecNumber evidence="4">3.6.1.22</ecNumber>
    </recommendedName>
</protein>
<dbReference type="InterPro" id="IPR020476">
    <property type="entry name" value="Nudix_hydrolase"/>
</dbReference>
<evidence type="ECO:0000256" key="7">
    <source>
        <dbReference type="ARBA" id="ARBA00022842"/>
    </source>
</evidence>
<dbReference type="GO" id="GO:0005829">
    <property type="term" value="C:cytosol"/>
    <property type="evidence" value="ECO:0007669"/>
    <property type="project" value="TreeGrafter"/>
</dbReference>
<accession>A0A285I087</accession>
<dbReference type="EMBL" id="PGTD01000013">
    <property type="protein sequence ID" value="PJE30284.1"/>
    <property type="molecule type" value="Genomic_DNA"/>
</dbReference>
<keyword evidence="8" id="KW-0520">NAD</keyword>
<evidence type="ECO:0000313" key="14">
    <source>
        <dbReference type="Proteomes" id="UP000231655"/>
    </source>
</evidence>
<evidence type="ECO:0000256" key="1">
    <source>
        <dbReference type="ARBA" id="ARBA00001946"/>
    </source>
</evidence>
<dbReference type="GO" id="GO:0006742">
    <property type="term" value="P:NADP+ catabolic process"/>
    <property type="evidence" value="ECO:0007669"/>
    <property type="project" value="TreeGrafter"/>
</dbReference>
<evidence type="ECO:0000313" key="15">
    <source>
        <dbReference type="Proteomes" id="UP000231702"/>
    </source>
</evidence>
<dbReference type="NCBIfam" id="NF001299">
    <property type="entry name" value="PRK00241.1"/>
    <property type="match status" value="1"/>
</dbReference>
<comment type="cofactor">
    <cofactor evidence="1">
        <name>Mg(2+)</name>
        <dbReference type="ChEBI" id="CHEBI:18420"/>
    </cofactor>
</comment>
<dbReference type="InterPro" id="IPR000086">
    <property type="entry name" value="NUDIX_hydrolase_dom"/>
</dbReference>
<dbReference type="Pfam" id="PF09297">
    <property type="entry name" value="Zn_ribbon_NUD"/>
    <property type="match status" value="1"/>
</dbReference>
<reference evidence="12 15" key="2">
    <citation type="journal article" date="2018" name="Int. J. Syst. Evol. Microbiol.">
        <title>Pseudooceanicola lipolyticus sp. nov., a marine alphaproteobacterium, reclassification of Oceanicola flagellatus as Pseudooceanicola flagellatus comb. nov. and emended description of the genus Pseudooceanicola.</title>
        <authorList>
            <person name="Huang M.-M."/>
            <person name="Guo L.-L."/>
            <person name="Wu Y.-H."/>
            <person name="Lai Q.-L."/>
            <person name="Shao Z.-Z."/>
            <person name="Wang C.-S."/>
            <person name="Wu M."/>
            <person name="Xu X.-W."/>
        </authorList>
    </citation>
    <scope>NUCLEOTIDE SEQUENCE [LARGE SCALE GENOMIC DNA]</scope>
    <source>
        <strain evidence="12 15">Ar-45</strain>
    </source>
</reference>
<dbReference type="OrthoDB" id="9791656at2"/>
<reference evidence="13 14" key="1">
    <citation type="submission" date="2017-09" db="EMBL/GenBank/DDBJ databases">
        <authorList>
            <person name="Ehlers B."/>
            <person name="Leendertz F.H."/>
        </authorList>
    </citation>
    <scope>NUCLEOTIDE SEQUENCE [LARGE SCALE GENOMIC DNA]</scope>
    <source>
        <strain evidence="13 14">CGMCC 1.12662</strain>
    </source>
</reference>